<protein>
    <recommendedName>
        <fullName evidence="2">CCHC-type domain-containing protein</fullName>
    </recommendedName>
</protein>
<dbReference type="GO" id="GO:0008270">
    <property type="term" value="F:zinc ion binding"/>
    <property type="evidence" value="ECO:0007669"/>
    <property type="project" value="UniProtKB-KW"/>
</dbReference>
<keyword evidence="1" id="KW-0863">Zinc-finger</keyword>
<evidence type="ECO:0000259" key="2">
    <source>
        <dbReference type="PROSITE" id="PS50158"/>
    </source>
</evidence>
<evidence type="ECO:0000256" key="1">
    <source>
        <dbReference type="PROSITE-ProRule" id="PRU00047"/>
    </source>
</evidence>
<reference evidence="3" key="2">
    <citation type="submission" date="2021-03" db="UniProtKB">
        <authorList>
            <consortium name="EnsemblPlants"/>
        </authorList>
    </citation>
    <scope>IDENTIFICATION</scope>
</reference>
<dbReference type="InterPro" id="IPR005135">
    <property type="entry name" value="Endo/exonuclease/phosphatase"/>
</dbReference>
<dbReference type="Gene3D" id="3.60.10.10">
    <property type="entry name" value="Endonuclease/exonuclease/phosphatase"/>
    <property type="match status" value="1"/>
</dbReference>
<dbReference type="OMA" id="KREECKS"/>
<evidence type="ECO:0000313" key="3">
    <source>
        <dbReference type="EnsemblPlants" id="cds.evm.model.07.658"/>
    </source>
</evidence>
<dbReference type="EMBL" id="UZAU01000640">
    <property type="status" value="NOT_ANNOTATED_CDS"/>
    <property type="molecule type" value="Genomic_DNA"/>
</dbReference>
<dbReference type="InterPro" id="IPR036875">
    <property type="entry name" value="Znf_CCHC_sf"/>
</dbReference>
<dbReference type="PANTHER" id="PTHR33710:SF62">
    <property type="entry name" value="DUF4283 DOMAIN PROTEIN"/>
    <property type="match status" value="1"/>
</dbReference>
<dbReference type="InterPro" id="IPR036691">
    <property type="entry name" value="Endo/exonu/phosph_ase_sf"/>
</dbReference>
<dbReference type="SUPFAM" id="SSF56219">
    <property type="entry name" value="DNase I-like"/>
    <property type="match status" value="1"/>
</dbReference>
<keyword evidence="4" id="KW-1185">Reference proteome</keyword>
<dbReference type="Proteomes" id="UP000596661">
    <property type="component" value="Chromosome 7"/>
</dbReference>
<dbReference type="Pfam" id="PF03372">
    <property type="entry name" value="Exo_endo_phos"/>
    <property type="match status" value="1"/>
</dbReference>
<dbReference type="PROSITE" id="PS50158">
    <property type="entry name" value="ZF_CCHC"/>
    <property type="match status" value="1"/>
</dbReference>
<name>A0A803Q5W9_CANSA</name>
<reference evidence="3" key="1">
    <citation type="submission" date="2018-11" db="EMBL/GenBank/DDBJ databases">
        <authorList>
            <person name="Grassa J C."/>
        </authorList>
    </citation>
    <scope>NUCLEOTIDE SEQUENCE [LARGE SCALE GENOMIC DNA]</scope>
</reference>
<dbReference type="GO" id="GO:0003824">
    <property type="term" value="F:catalytic activity"/>
    <property type="evidence" value="ECO:0007669"/>
    <property type="project" value="InterPro"/>
</dbReference>
<dbReference type="InterPro" id="IPR025836">
    <property type="entry name" value="Zn_knuckle_CX2CX4HX4C"/>
</dbReference>
<dbReference type="AlphaFoldDB" id="A0A803Q5W9"/>
<evidence type="ECO:0000313" key="4">
    <source>
        <dbReference type="Proteomes" id="UP000596661"/>
    </source>
</evidence>
<keyword evidence="1" id="KW-0479">Metal-binding</keyword>
<organism evidence="3 4">
    <name type="scientific">Cannabis sativa</name>
    <name type="common">Hemp</name>
    <name type="synonym">Marijuana</name>
    <dbReference type="NCBI Taxonomy" id="3483"/>
    <lineage>
        <taxon>Eukaryota</taxon>
        <taxon>Viridiplantae</taxon>
        <taxon>Streptophyta</taxon>
        <taxon>Embryophyta</taxon>
        <taxon>Tracheophyta</taxon>
        <taxon>Spermatophyta</taxon>
        <taxon>Magnoliopsida</taxon>
        <taxon>eudicotyledons</taxon>
        <taxon>Gunneridae</taxon>
        <taxon>Pentapetalae</taxon>
        <taxon>rosids</taxon>
        <taxon>fabids</taxon>
        <taxon>Rosales</taxon>
        <taxon>Cannabaceae</taxon>
        <taxon>Cannabis</taxon>
    </lineage>
</organism>
<dbReference type="SUPFAM" id="SSF57756">
    <property type="entry name" value="Retrovirus zinc finger-like domains"/>
    <property type="match status" value="1"/>
</dbReference>
<dbReference type="PANTHER" id="PTHR33710">
    <property type="entry name" value="BNAC02G09200D PROTEIN"/>
    <property type="match status" value="1"/>
</dbReference>
<proteinExistence type="predicted"/>
<dbReference type="GO" id="GO:0003676">
    <property type="term" value="F:nucleic acid binding"/>
    <property type="evidence" value="ECO:0007669"/>
    <property type="project" value="InterPro"/>
</dbReference>
<dbReference type="Gramene" id="evm.model.07.658">
    <property type="protein sequence ID" value="cds.evm.model.07.658"/>
    <property type="gene ID" value="evm.TU.07.658"/>
</dbReference>
<dbReference type="InterPro" id="IPR001878">
    <property type="entry name" value="Znf_CCHC"/>
</dbReference>
<dbReference type="EnsemblPlants" id="evm.model.07.658">
    <property type="protein sequence ID" value="cds.evm.model.07.658"/>
    <property type="gene ID" value="evm.TU.07.658"/>
</dbReference>
<keyword evidence="1" id="KW-0862">Zinc</keyword>
<feature type="domain" description="CCHC-type" evidence="2">
    <location>
        <begin position="175"/>
        <end position="190"/>
    </location>
</feature>
<sequence length="505" mass="58756">MWSESMDQKEDLLSRISKLTVTDDQGWEINEDGAEDIGKSCLIGQLYTLKPFSRSLLKNILCRLWNSGELDWDLKIKKGIPTDWEATLTTFTISGRVLNLPIEAITKTNMLSLAGMAGEVIDIQEPDINRITINGFFKFKVKNSIQSKLFPGYLFPHEGRRRWLQFQYDRLPYMCFNCGKIGHELRQCSEIRAYVIKENGEVAQAYGAWLKGKFLCLMIQPLCRLMKRRTLRGRAAENNKFPYLERPRSWQPLDSDCSGHSCERLILETLLTLLKRLARNNTGPWLCGGDFNEIRGIHEKLGGGGKLGYIMKNFNNTIDKCAFRELEVEGSKFTWCNGRTTNMVFERLDRVMVNNKWWKIYAVAKVKHLSRWCSDHCPLFMTFNSIPNKEETNQRWGYRFHYEKAWADKDKCHQIIKDNWQQGTIIGSATDFGERIHLCGNLLEQWNKKQRRDNQAKIKELKKDVEKLSRDQTMAFLASKRKKEILTGIWLRRKSFGSNAAEQYG</sequence>
<accession>A0A803Q5W9</accession>
<dbReference type="Pfam" id="PF14392">
    <property type="entry name" value="zf-CCHC_4"/>
    <property type="match status" value="1"/>
</dbReference>